<dbReference type="PROSITE" id="PS50057">
    <property type="entry name" value="FERM_3"/>
    <property type="match status" value="1"/>
</dbReference>
<dbReference type="InterPro" id="IPR000299">
    <property type="entry name" value="FERM_domain"/>
</dbReference>
<accession>A0AAD4NHU0</accession>
<keyword evidence="3" id="KW-0175">Coiled coil</keyword>
<evidence type="ECO:0000313" key="6">
    <source>
        <dbReference type="EMBL" id="KAI1726641.1"/>
    </source>
</evidence>
<dbReference type="EMBL" id="JAKKPZ010000002">
    <property type="protein sequence ID" value="KAI1726641.1"/>
    <property type="molecule type" value="Genomic_DNA"/>
</dbReference>
<feature type="domain" description="FERM" evidence="5">
    <location>
        <begin position="7"/>
        <end position="360"/>
    </location>
</feature>
<sequence>MNASGERKYAIHLLNGEVVQLEAGPKISPIEILRKVDEYCGFGFTKTGCFQLAFIGERKHVFWVKDGGTVADHIDIPRVSRSTIELFHLPRFYKDLFSQKDPQLLIYLFYDARAHFLQSKFLDMGHAQFARCCACLILLSCSAELSDEAAILQTYENQISPSMEQLRQLDISTEELHCNVIKECKLLSNFNHGELILEFLSLVEKSSHLYGSYFYDVTEKSGDNIKLAVNGRALMFFYYADLCHPKRIVYWQHVEKISHDKKQIVLEINSRTGCSASPANGRLAKDNVSLSNLSPAKRSSSRMSNNESPMFRQHASFSISTSNSPSRSSQRVVFTCESESLCKTIWDSIIAQHQYFLDQRTSNKAYTTEKEASLLRKELAEKLNQELIKLSPGTATALGVVTGVEIHQVVSPSSPQHKSSCSLSSSQQCAAFSIFKSSSIQPQHSSSSVDSLAFSGMPSAKVADGHISRNIHAINCDRTEEDKKRDMELAAKLAEQRRHLEDILLQKLDDLKALCIQEGEITGKLPVEIYKTLLPGEPEPVVKRRVGTAFKFTDEVLQQANLDGNRQAQLELDIELHRKIVAAAERLAKDKNTNKSVRKKRRKDLQAASQKLKGLEKGLHKMRMCNSKPDSLNWLETSSMSQAGSGFSLNSLRTWSNFTGQPTKGSTKSCPNSCPTTPHGSVPDLRTEDAKHKKKTSFSRFLRSENEPSTSSLHSGPKFTVGYDTPDNRSLMGSRSPSTQSHLLPPPPPLQPPPAIPNRKPSCSPKQNSSNETSRNIEYYRTDGRPLQDHRDSPLYANVGYTTSVPYKSAYRQSNFPTINHPTDPGNRNAMENTPISCTRFSTEKSENGSPHQLVMKPSNSTSSLMAANAHLADIVRKMSEQSIAPSTSTSTSSSGYVSGNINSSPIKQGESSPNAIRLSDLNVGFSTSSLDRRIVRTKSPVINHGRVARDNSVSQQSSTSSLITTFPVNDICRPLEPSDFGKYRSISAVRDSTASKTSHIGSASSSRIVNTQQGKPPSYPTHNNNNIRNLHTDPQMEALLASIHSRSRENSQASFPPKPNNNPTHEVRRIQTSTSQLITPIKNTNGSAKTATIV</sequence>
<dbReference type="PANTHER" id="PTHR46079:SF2">
    <property type="entry name" value="FERM DOMAIN-CONTAINING PROTEIN"/>
    <property type="match status" value="1"/>
</dbReference>
<dbReference type="InterPro" id="IPR047176">
    <property type="entry name" value="FRMD4A/B"/>
</dbReference>
<name>A0AAD4NHU0_9BILA</name>
<feature type="region of interest" description="Disordered" evidence="4">
    <location>
        <begin position="658"/>
        <end position="775"/>
    </location>
</feature>
<evidence type="ECO:0000256" key="1">
    <source>
        <dbReference type="ARBA" id="ARBA00004496"/>
    </source>
</evidence>
<dbReference type="Proteomes" id="UP001201812">
    <property type="component" value="Unassembled WGS sequence"/>
</dbReference>
<dbReference type="SUPFAM" id="SSF50729">
    <property type="entry name" value="PH domain-like"/>
    <property type="match status" value="1"/>
</dbReference>
<dbReference type="PANTHER" id="PTHR46079">
    <property type="entry name" value="FERM DOMAIN-CONTAINING PROTEIN 4"/>
    <property type="match status" value="1"/>
</dbReference>
<feature type="compositionally biased region" description="Polar residues" evidence="4">
    <location>
        <begin position="896"/>
        <end position="914"/>
    </location>
</feature>
<evidence type="ECO:0000313" key="7">
    <source>
        <dbReference type="Proteomes" id="UP001201812"/>
    </source>
</evidence>
<comment type="subcellular location">
    <subcellularLocation>
        <location evidence="1">Cytoplasm</location>
    </subcellularLocation>
</comment>
<reference evidence="6" key="1">
    <citation type="submission" date="2022-01" db="EMBL/GenBank/DDBJ databases">
        <title>Genome Sequence Resource for Two Populations of Ditylenchus destructor, the Migratory Endoparasitic Phytonematode.</title>
        <authorList>
            <person name="Zhang H."/>
            <person name="Lin R."/>
            <person name="Xie B."/>
        </authorList>
    </citation>
    <scope>NUCLEOTIDE SEQUENCE</scope>
    <source>
        <strain evidence="6">BazhouSP</strain>
    </source>
</reference>
<dbReference type="Pfam" id="PF11819">
    <property type="entry name" value="CUPID"/>
    <property type="match status" value="1"/>
</dbReference>
<evidence type="ECO:0000259" key="5">
    <source>
        <dbReference type="PROSITE" id="PS50057"/>
    </source>
</evidence>
<keyword evidence="7" id="KW-1185">Reference proteome</keyword>
<dbReference type="InterPro" id="IPR011993">
    <property type="entry name" value="PH-like_dom_sf"/>
</dbReference>
<gene>
    <name evidence="6" type="ORF">DdX_03365</name>
</gene>
<feature type="region of interest" description="Disordered" evidence="4">
    <location>
        <begin position="1045"/>
        <end position="1067"/>
    </location>
</feature>
<proteinExistence type="predicted"/>
<keyword evidence="2" id="KW-0963">Cytoplasm</keyword>
<feature type="region of interest" description="Disordered" evidence="4">
    <location>
        <begin position="993"/>
        <end position="1024"/>
    </location>
</feature>
<feature type="compositionally biased region" description="Polar residues" evidence="4">
    <location>
        <begin position="731"/>
        <end position="742"/>
    </location>
</feature>
<dbReference type="AlphaFoldDB" id="A0AAD4NHU0"/>
<dbReference type="Gene3D" id="2.30.29.30">
    <property type="entry name" value="Pleckstrin-homology domain (PH domain)/Phosphotyrosine-binding domain (PTB)"/>
    <property type="match status" value="1"/>
</dbReference>
<protein>
    <submittedName>
        <fullName evidence="6">FERM domain-containing protein 4A</fullName>
    </submittedName>
</protein>
<dbReference type="GO" id="GO:0090162">
    <property type="term" value="P:establishment of epithelial cell polarity"/>
    <property type="evidence" value="ECO:0007669"/>
    <property type="project" value="InterPro"/>
</dbReference>
<dbReference type="SMART" id="SM01196">
    <property type="entry name" value="FERM_C"/>
    <property type="match status" value="1"/>
</dbReference>
<evidence type="ECO:0000256" key="4">
    <source>
        <dbReference type="SAM" id="MobiDB-lite"/>
    </source>
</evidence>
<dbReference type="InterPro" id="IPR021774">
    <property type="entry name" value="CUPID"/>
</dbReference>
<feature type="region of interest" description="Disordered" evidence="4">
    <location>
        <begin position="591"/>
        <end position="610"/>
    </location>
</feature>
<feature type="region of interest" description="Disordered" evidence="4">
    <location>
        <begin position="881"/>
        <end position="914"/>
    </location>
</feature>
<feature type="compositionally biased region" description="Polar residues" evidence="4">
    <location>
        <begin position="658"/>
        <end position="679"/>
    </location>
</feature>
<dbReference type="Pfam" id="PF09380">
    <property type="entry name" value="FERM_C"/>
    <property type="match status" value="1"/>
</dbReference>
<comment type="caution">
    <text evidence="6">The sequence shown here is derived from an EMBL/GenBank/DDBJ whole genome shotgun (WGS) entry which is preliminary data.</text>
</comment>
<dbReference type="GO" id="GO:0005737">
    <property type="term" value="C:cytoplasm"/>
    <property type="evidence" value="ECO:0007669"/>
    <property type="project" value="UniProtKB-SubCell"/>
</dbReference>
<dbReference type="InterPro" id="IPR018980">
    <property type="entry name" value="FERM_PH-like_C"/>
</dbReference>
<feature type="compositionally biased region" description="Pro residues" evidence="4">
    <location>
        <begin position="744"/>
        <end position="756"/>
    </location>
</feature>
<feature type="compositionally biased region" description="Polar residues" evidence="4">
    <location>
        <begin position="764"/>
        <end position="775"/>
    </location>
</feature>
<organism evidence="6 7">
    <name type="scientific">Ditylenchus destructor</name>
    <dbReference type="NCBI Taxonomy" id="166010"/>
    <lineage>
        <taxon>Eukaryota</taxon>
        <taxon>Metazoa</taxon>
        <taxon>Ecdysozoa</taxon>
        <taxon>Nematoda</taxon>
        <taxon>Chromadorea</taxon>
        <taxon>Rhabditida</taxon>
        <taxon>Tylenchina</taxon>
        <taxon>Tylenchomorpha</taxon>
        <taxon>Sphaerularioidea</taxon>
        <taxon>Anguinidae</taxon>
        <taxon>Anguininae</taxon>
        <taxon>Ditylenchus</taxon>
    </lineage>
</organism>
<evidence type="ECO:0000256" key="3">
    <source>
        <dbReference type="ARBA" id="ARBA00023054"/>
    </source>
</evidence>
<evidence type="ECO:0000256" key="2">
    <source>
        <dbReference type="ARBA" id="ARBA00022490"/>
    </source>
</evidence>